<evidence type="ECO:0000256" key="1">
    <source>
        <dbReference type="ARBA" id="ARBA00004429"/>
    </source>
</evidence>
<keyword evidence="6 9" id="KW-1133">Transmembrane helix</keyword>
<dbReference type="InterPro" id="IPR055348">
    <property type="entry name" value="DctQ"/>
</dbReference>
<accession>A0A4D7B5G9</accession>
<dbReference type="Proteomes" id="UP000298781">
    <property type="component" value="Chromosome"/>
</dbReference>
<keyword evidence="3" id="KW-1003">Cell membrane</keyword>
<dbReference type="RefSeq" id="WP_136960797.1">
    <property type="nucleotide sequence ID" value="NZ_CP039690.1"/>
</dbReference>
<dbReference type="OrthoDB" id="7843639at2"/>
<proteinExistence type="inferred from homology"/>
<evidence type="ECO:0000256" key="2">
    <source>
        <dbReference type="ARBA" id="ARBA00022448"/>
    </source>
</evidence>
<evidence type="ECO:0000313" key="11">
    <source>
        <dbReference type="EMBL" id="QCI65350.1"/>
    </source>
</evidence>
<keyword evidence="12" id="KW-1185">Reference proteome</keyword>
<name>A0A4D7B5G9_9HYPH</name>
<feature type="transmembrane region" description="Helical" evidence="9">
    <location>
        <begin position="12"/>
        <end position="32"/>
    </location>
</feature>
<feature type="transmembrane region" description="Helical" evidence="9">
    <location>
        <begin position="52"/>
        <end position="73"/>
    </location>
</feature>
<dbReference type="GO" id="GO:0005886">
    <property type="term" value="C:plasma membrane"/>
    <property type="evidence" value="ECO:0007669"/>
    <property type="project" value="UniProtKB-SubCell"/>
</dbReference>
<keyword evidence="7 9" id="KW-0472">Membrane</keyword>
<dbReference type="EMBL" id="CP039690">
    <property type="protein sequence ID" value="QCI65350.1"/>
    <property type="molecule type" value="Genomic_DNA"/>
</dbReference>
<comment type="function">
    <text evidence="9">Part of the tripartite ATP-independent periplasmic (TRAP) transport system.</text>
</comment>
<evidence type="ECO:0000259" key="10">
    <source>
        <dbReference type="Pfam" id="PF04290"/>
    </source>
</evidence>
<evidence type="ECO:0000256" key="8">
    <source>
        <dbReference type="ARBA" id="ARBA00038436"/>
    </source>
</evidence>
<organism evidence="11 12">
    <name type="scientific">Phreatobacter stygius</name>
    <dbReference type="NCBI Taxonomy" id="1940610"/>
    <lineage>
        <taxon>Bacteria</taxon>
        <taxon>Pseudomonadati</taxon>
        <taxon>Pseudomonadota</taxon>
        <taxon>Alphaproteobacteria</taxon>
        <taxon>Hyphomicrobiales</taxon>
        <taxon>Phreatobacteraceae</taxon>
        <taxon>Phreatobacter</taxon>
    </lineage>
</organism>
<protein>
    <recommendedName>
        <fullName evidence="9">TRAP transporter small permease protein</fullName>
    </recommendedName>
</protein>
<keyword evidence="2 9" id="KW-0813">Transport</keyword>
<feature type="domain" description="Tripartite ATP-independent periplasmic transporters DctQ component" evidence="10">
    <location>
        <begin position="28"/>
        <end position="153"/>
    </location>
</feature>
<comment type="subcellular location">
    <subcellularLocation>
        <location evidence="1 9">Cell inner membrane</location>
        <topology evidence="1 9">Multi-pass membrane protein</topology>
    </subcellularLocation>
</comment>
<reference evidence="11 12" key="1">
    <citation type="submission" date="2019-04" db="EMBL/GenBank/DDBJ databases">
        <title>Phreatobacter aquaticus sp. nov.</title>
        <authorList>
            <person name="Choi A."/>
        </authorList>
    </citation>
    <scope>NUCLEOTIDE SEQUENCE [LARGE SCALE GENOMIC DNA]</scope>
    <source>
        <strain evidence="11 12">KCTC 52518</strain>
    </source>
</reference>
<keyword evidence="5 9" id="KW-0812">Transmembrane</keyword>
<evidence type="ECO:0000256" key="5">
    <source>
        <dbReference type="ARBA" id="ARBA00022692"/>
    </source>
</evidence>
<dbReference type="PANTHER" id="PTHR35011:SF2">
    <property type="entry name" value="2,3-DIKETO-L-GULONATE TRAP TRANSPORTER SMALL PERMEASE PROTEIN YIAM"/>
    <property type="match status" value="1"/>
</dbReference>
<dbReference type="GO" id="GO:0015740">
    <property type="term" value="P:C4-dicarboxylate transport"/>
    <property type="evidence" value="ECO:0007669"/>
    <property type="project" value="TreeGrafter"/>
</dbReference>
<evidence type="ECO:0000256" key="3">
    <source>
        <dbReference type="ARBA" id="ARBA00022475"/>
    </source>
</evidence>
<evidence type="ECO:0000256" key="9">
    <source>
        <dbReference type="RuleBase" id="RU369079"/>
    </source>
</evidence>
<feature type="transmembrane region" description="Helical" evidence="9">
    <location>
        <begin position="136"/>
        <end position="158"/>
    </location>
</feature>
<comment type="similarity">
    <text evidence="8 9">Belongs to the TRAP transporter small permease family.</text>
</comment>
<evidence type="ECO:0000313" key="12">
    <source>
        <dbReference type="Proteomes" id="UP000298781"/>
    </source>
</evidence>
<dbReference type="InterPro" id="IPR007387">
    <property type="entry name" value="TRAP_DctQ"/>
</dbReference>
<dbReference type="AlphaFoldDB" id="A0A4D7B5G9"/>
<dbReference type="Pfam" id="PF04290">
    <property type="entry name" value="DctQ"/>
    <property type="match status" value="1"/>
</dbReference>
<dbReference type="KEGG" id="pstg:E8M01_14710"/>
<keyword evidence="4 9" id="KW-0997">Cell inner membrane</keyword>
<evidence type="ECO:0000256" key="4">
    <source>
        <dbReference type="ARBA" id="ARBA00022519"/>
    </source>
</evidence>
<gene>
    <name evidence="11" type="ORF">E8M01_14710</name>
</gene>
<comment type="subunit">
    <text evidence="9">The complex comprises the extracytoplasmic solute receptor protein and the two transmembrane proteins.</text>
</comment>
<evidence type="ECO:0000256" key="7">
    <source>
        <dbReference type="ARBA" id="ARBA00023136"/>
    </source>
</evidence>
<sequence length="167" mass="18020">MVATARRMLAALFWLESAIAVAALLAVAAILFADVVGRELFGQGLFGALRAAVYATAIAGLIGFGLCTAAGAHMRVNLLDKLLPARLEPSIERIADGLSFVICAAFAYWSVLYVLQTYAQNEQALSLGVPVWPFQVVLPWMFISAGIRYLIFALLPVLRPVEQEPTP</sequence>
<dbReference type="GO" id="GO:0022857">
    <property type="term" value="F:transmembrane transporter activity"/>
    <property type="evidence" value="ECO:0007669"/>
    <property type="project" value="UniProtKB-UniRule"/>
</dbReference>
<feature type="transmembrane region" description="Helical" evidence="9">
    <location>
        <begin position="94"/>
        <end position="116"/>
    </location>
</feature>
<dbReference type="PANTHER" id="PTHR35011">
    <property type="entry name" value="2,3-DIKETO-L-GULONATE TRAP TRANSPORTER SMALL PERMEASE PROTEIN YIAM"/>
    <property type="match status" value="1"/>
</dbReference>
<evidence type="ECO:0000256" key="6">
    <source>
        <dbReference type="ARBA" id="ARBA00022989"/>
    </source>
</evidence>